<protein>
    <submittedName>
        <fullName evidence="10">Mitochondrial carrier domain-containing protein</fullName>
    </submittedName>
</protein>
<proteinExistence type="inferred from homology"/>
<dbReference type="PANTHER" id="PTHR24089">
    <property type="entry name" value="SOLUTE CARRIER FAMILY 25"/>
    <property type="match status" value="1"/>
</dbReference>
<organism evidence="10 11">
    <name type="scientific">Piptocephalis cylindrospora</name>
    <dbReference type="NCBI Taxonomy" id="1907219"/>
    <lineage>
        <taxon>Eukaryota</taxon>
        <taxon>Fungi</taxon>
        <taxon>Fungi incertae sedis</taxon>
        <taxon>Zoopagomycota</taxon>
        <taxon>Zoopagomycotina</taxon>
        <taxon>Zoopagomycetes</taxon>
        <taxon>Zoopagales</taxon>
        <taxon>Piptocephalidaceae</taxon>
        <taxon>Piptocephalis</taxon>
    </lineage>
</organism>
<dbReference type="PROSITE" id="PS50920">
    <property type="entry name" value="SOLCAR"/>
    <property type="match status" value="3"/>
</dbReference>
<evidence type="ECO:0000256" key="9">
    <source>
        <dbReference type="RuleBase" id="RU000488"/>
    </source>
</evidence>
<evidence type="ECO:0000256" key="5">
    <source>
        <dbReference type="ARBA" id="ARBA00022989"/>
    </source>
</evidence>
<keyword evidence="11" id="KW-1185">Reference proteome</keyword>
<evidence type="ECO:0000313" key="11">
    <source>
        <dbReference type="Proteomes" id="UP000267251"/>
    </source>
</evidence>
<dbReference type="Proteomes" id="UP000267251">
    <property type="component" value="Unassembled WGS sequence"/>
</dbReference>
<gene>
    <name evidence="10" type="ORF">BJ684DRAFT_23015</name>
</gene>
<dbReference type="InterPro" id="IPR023395">
    <property type="entry name" value="MCP_dom_sf"/>
</dbReference>
<dbReference type="SUPFAM" id="SSF103506">
    <property type="entry name" value="Mitochondrial carrier"/>
    <property type="match status" value="1"/>
</dbReference>
<dbReference type="PRINTS" id="PR00926">
    <property type="entry name" value="MITOCARRIER"/>
</dbReference>
<evidence type="ECO:0000256" key="7">
    <source>
        <dbReference type="ARBA" id="ARBA00023136"/>
    </source>
</evidence>
<evidence type="ECO:0000313" key="10">
    <source>
        <dbReference type="EMBL" id="RKP12589.1"/>
    </source>
</evidence>
<keyword evidence="4" id="KW-0677">Repeat</keyword>
<keyword evidence="6" id="KW-0496">Mitochondrion</keyword>
<comment type="similarity">
    <text evidence="9">Belongs to the mitochondrial carrier (TC 2.A.29) family.</text>
</comment>
<dbReference type="InterPro" id="IPR002067">
    <property type="entry name" value="MCP"/>
</dbReference>
<dbReference type="Pfam" id="PF00153">
    <property type="entry name" value="Mito_carr"/>
    <property type="match status" value="3"/>
</dbReference>
<reference evidence="11" key="1">
    <citation type="journal article" date="2018" name="Nat. Microbiol.">
        <title>Leveraging single-cell genomics to expand the fungal tree of life.</title>
        <authorList>
            <person name="Ahrendt S.R."/>
            <person name="Quandt C.A."/>
            <person name="Ciobanu D."/>
            <person name="Clum A."/>
            <person name="Salamov A."/>
            <person name="Andreopoulos B."/>
            <person name="Cheng J.F."/>
            <person name="Woyke T."/>
            <person name="Pelin A."/>
            <person name="Henrissat B."/>
            <person name="Reynolds N.K."/>
            <person name="Benny G.L."/>
            <person name="Smith M.E."/>
            <person name="James T.Y."/>
            <person name="Grigoriev I.V."/>
        </authorList>
    </citation>
    <scope>NUCLEOTIDE SEQUENCE [LARGE SCALE GENOMIC DNA]</scope>
</reference>
<comment type="subcellular location">
    <subcellularLocation>
        <location evidence="1">Mitochondrion membrane</location>
        <topology evidence="1">Multi-pass membrane protein</topology>
    </subcellularLocation>
</comment>
<dbReference type="GO" id="GO:0055085">
    <property type="term" value="P:transmembrane transport"/>
    <property type="evidence" value="ECO:0007669"/>
    <property type="project" value="InterPro"/>
</dbReference>
<keyword evidence="2 9" id="KW-0813">Transport</keyword>
<evidence type="ECO:0000256" key="2">
    <source>
        <dbReference type="ARBA" id="ARBA00022448"/>
    </source>
</evidence>
<sequence length="306" mass="33478">MNMQEGLTPAESAICGGFAGLVSRMVVAPLDVVKIRLQLQSSHHPAAQAPPRYHGVLRTIQLIVREEGWTALWKGNLTAQYLYLAYGAVQFSTYQKIRASILHEQSPGKSLSQTSASFLAGSISGAIATSLSYPLDLLRTRLASQGRAKVYTRLYPSIRSILKTEGVSGLYRGLFPSLLQISPYMGLMFGSYDLFRRHIGPYAAPHLPDRSIDAACGAAAGVLSKTGVFPLDLVRKRLQVQGPSRTRYAVHGIPRYGRSWTHAFLHILRYEGPIGLYRGLFPSLIKAAPASAATFWAFGLARSFLV</sequence>
<name>A0A4V1IXX6_9FUNG</name>
<evidence type="ECO:0000256" key="3">
    <source>
        <dbReference type="ARBA" id="ARBA00022692"/>
    </source>
</evidence>
<dbReference type="InterPro" id="IPR018108">
    <property type="entry name" value="MCP_transmembrane"/>
</dbReference>
<dbReference type="GO" id="GO:0031966">
    <property type="term" value="C:mitochondrial membrane"/>
    <property type="evidence" value="ECO:0007669"/>
    <property type="project" value="UniProtKB-SubCell"/>
</dbReference>
<dbReference type="AlphaFoldDB" id="A0A4V1IXX6"/>
<feature type="repeat" description="Solcar" evidence="8">
    <location>
        <begin position="112"/>
        <end position="198"/>
    </location>
</feature>
<keyword evidence="7 8" id="KW-0472">Membrane</keyword>
<keyword evidence="3 8" id="KW-0812">Transmembrane</keyword>
<evidence type="ECO:0000256" key="1">
    <source>
        <dbReference type="ARBA" id="ARBA00004225"/>
    </source>
</evidence>
<evidence type="ECO:0000256" key="4">
    <source>
        <dbReference type="ARBA" id="ARBA00022737"/>
    </source>
</evidence>
<dbReference type="Gene3D" id="1.50.40.10">
    <property type="entry name" value="Mitochondrial carrier domain"/>
    <property type="match status" value="1"/>
</dbReference>
<accession>A0A4V1IXX6</accession>
<dbReference type="EMBL" id="KZ988276">
    <property type="protein sequence ID" value="RKP12589.1"/>
    <property type="molecule type" value="Genomic_DNA"/>
</dbReference>
<evidence type="ECO:0000256" key="8">
    <source>
        <dbReference type="PROSITE-ProRule" id="PRU00282"/>
    </source>
</evidence>
<dbReference type="OrthoDB" id="18574at2759"/>
<feature type="repeat" description="Solcar" evidence="8">
    <location>
        <begin position="208"/>
        <end position="304"/>
    </location>
</feature>
<evidence type="ECO:0000256" key="6">
    <source>
        <dbReference type="ARBA" id="ARBA00023128"/>
    </source>
</evidence>
<keyword evidence="5" id="KW-1133">Transmembrane helix</keyword>
<feature type="repeat" description="Solcar" evidence="8">
    <location>
        <begin position="7"/>
        <end position="100"/>
    </location>
</feature>